<dbReference type="AlphaFoldDB" id="V8N504"/>
<feature type="signal peptide" evidence="11">
    <location>
        <begin position="1"/>
        <end position="21"/>
    </location>
</feature>
<keyword evidence="8" id="KW-0333">Golgi apparatus</keyword>
<keyword evidence="9" id="KW-0472">Membrane</keyword>
<dbReference type="GO" id="GO:0003836">
    <property type="term" value="F:beta-galactoside (CMP) alpha-2,3-sialyltransferase activity"/>
    <property type="evidence" value="ECO:0007669"/>
    <property type="project" value="TreeGrafter"/>
</dbReference>
<keyword evidence="3" id="KW-0328">Glycosyltransferase</keyword>
<comment type="subcellular location">
    <subcellularLocation>
        <location evidence="1">Golgi apparatus membrane</location>
        <topology evidence="1">Single-pass type II membrane protein</topology>
    </subcellularLocation>
</comment>
<evidence type="ECO:0000256" key="3">
    <source>
        <dbReference type="ARBA" id="ARBA00022676"/>
    </source>
</evidence>
<feature type="non-terminal residue" evidence="12">
    <location>
        <position position="1"/>
    </location>
</feature>
<organism evidence="12 13">
    <name type="scientific">Ophiophagus hannah</name>
    <name type="common">King cobra</name>
    <name type="synonym">Naja hannah</name>
    <dbReference type="NCBI Taxonomy" id="8665"/>
    <lineage>
        <taxon>Eukaryota</taxon>
        <taxon>Metazoa</taxon>
        <taxon>Chordata</taxon>
        <taxon>Craniata</taxon>
        <taxon>Vertebrata</taxon>
        <taxon>Euteleostomi</taxon>
        <taxon>Lepidosauria</taxon>
        <taxon>Squamata</taxon>
        <taxon>Bifurcata</taxon>
        <taxon>Unidentata</taxon>
        <taxon>Episquamata</taxon>
        <taxon>Toxicofera</taxon>
        <taxon>Serpentes</taxon>
        <taxon>Colubroidea</taxon>
        <taxon>Elapidae</taxon>
        <taxon>Elapinae</taxon>
        <taxon>Ophiophagus</taxon>
    </lineage>
</organism>
<name>V8N504_OPHHA</name>
<keyword evidence="5" id="KW-0812">Transmembrane</keyword>
<keyword evidence="6" id="KW-0735">Signal-anchor</keyword>
<proteinExistence type="inferred from homology"/>
<keyword evidence="7" id="KW-1133">Transmembrane helix</keyword>
<dbReference type="PANTHER" id="PTHR13713">
    <property type="entry name" value="SIALYLTRANSFERASE"/>
    <property type="match status" value="1"/>
</dbReference>
<dbReference type="PANTHER" id="PTHR13713:SF57">
    <property type="entry name" value="CMP-N-ACETYLNEURAMINATE-BETA-GALACTOSAMIDE-ALPHA-2,3-SIALYLTRANSFERASE 4"/>
    <property type="match status" value="1"/>
</dbReference>
<evidence type="ECO:0000313" key="12">
    <source>
        <dbReference type="EMBL" id="ETE56627.1"/>
    </source>
</evidence>
<dbReference type="Proteomes" id="UP000018936">
    <property type="component" value="Unassembled WGS sequence"/>
</dbReference>
<reference evidence="12 13" key="1">
    <citation type="journal article" date="2013" name="Proc. Natl. Acad. Sci. U.S.A.">
        <title>The king cobra genome reveals dynamic gene evolution and adaptation in the snake venom system.</title>
        <authorList>
            <person name="Vonk F.J."/>
            <person name="Casewell N.R."/>
            <person name="Henkel C.V."/>
            <person name="Heimberg A.M."/>
            <person name="Jansen H.J."/>
            <person name="McCleary R.J."/>
            <person name="Kerkkamp H.M."/>
            <person name="Vos R.A."/>
            <person name="Guerreiro I."/>
            <person name="Calvete J.J."/>
            <person name="Wuster W."/>
            <person name="Woods A.E."/>
            <person name="Logan J.M."/>
            <person name="Harrison R.A."/>
            <person name="Castoe T.A."/>
            <person name="de Koning A.P."/>
            <person name="Pollock D.D."/>
            <person name="Yandell M."/>
            <person name="Calderon D."/>
            <person name="Renjifo C."/>
            <person name="Currier R.B."/>
            <person name="Salgado D."/>
            <person name="Pla D."/>
            <person name="Sanz L."/>
            <person name="Hyder A.S."/>
            <person name="Ribeiro J.M."/>
            <person name="Arntzen J.W."/>
            <person name="van den Thillart G.E."/>
            <person name="Boetzer M."/>
            <person name="Pirovano W."/>
            <person name="Dirks R.P."/>
            <person name="Spaink H.P."/>
            <person name="Duboule D."/>
            <person name="McGlinn E."/>
            <person name="Kini R.M."/>
            <person name="Richardson M.K."/>
        </authorList>
    </citation>
    <scope>NUCLEOTIDE SEQUENCE</scope>
    <source>
        <tissue evidence="12">Blood</tissue>
    </source>
</reference>
<dbReference type="InterPro" id="IPR001675">
    <property type="entry name" value="Glyco_trans_29"/>
</dbReference>
<dbReference type="InterPro" id="IPR038578">
    <property type="entry name" value="GT29-like_sf"/>
</dbReference>
<protein>
    <submittedName>
        <fullName evidence="12">Uncharacterized protein</fullName>
    </submittedName>
</protein>
<keyword evidence="13" id="KW-1185">Reference proteome</keyword>
<sequence length="71" mass="7835">KPTTGLVAITLALHFCDVVDIAGFGYPSSDDKKQSIHYYEHITSSGHNVSHEALAIKQMLELGLVKNLTYF</sequence>
<comment type="similarity">
    <text evidence="2">Belongs to the glycosyltransferase 29 family.</text>
</comment>
<evidence type="ECO:0000256" key="10">
    <source>
        <dbReference type="ARBA" id="ARBA00023180"/>
    </source>
</evidence>
<evidence type="ECO:0000256" key="1">
    <source>
        <dbReference type="ARBA" id="ARBA00004323"/>
    </source>
</evidence>
<keyword evidence="4" id="KW-0808">Transferase</keyword>
<dbReference type="GO" id="GO:0000139">
    <property type="term" value="C:Golgi membrane"/>
    <property type="evidence" value="ECO:0007669"/>
    <property type="project" value="UniProtKB-SubCell"/>
</dbReference>
<evidence type="ECO:0000256" key="7">
    <source>
        <dbReference type="ARBA" id="ARBA00022989"/>
    </source>
</evidence>
<dbReference type="Gene3D" id="3.90.1480.20">
    <property type="entry name" value="Glycosyl transferase family 29"/>
    <property type="match status" value="1"/>
</dbReference>
<keyword evidence="11" id="KW-0732">Signal</keyword>
<gene>
    <name evidence="12" type="ORF">L345_17662</name>
</gene>
<dbReference type="EMBL" id="AZIM01016338">
    <property type="protein sequence ID" value="ETE56627.1"/>
    <property type="molecule type" value="Genomic_DNA"/>
</dbReference>
<evidence type="ECO:0000256" key="11">
    <source>
        <dbReference type="SAM" id="SignalP"/>
    </source>
</evidence>
<evidence type="ECO:0000256" key="2">
    <source>
        <dbReference type="ARBA" id="ARBA00006003"/>
    </source>
</evidence>
<evidence type="ECO:0000256" key="4">
    <source>
        <dbReference type="ARBA" id="ARBA00022679"/>
    </source>
</evidence>
<evidence type="ECO:0000256" key="5">
    <source>
        <dbReference type="ARBA" id="ARBA00022692"/>
    </source>
</evidence>
<evidence type="ECO:0000256" key="9">
    <source>
        <dbReference type="ARBA" id="ARBA00023136"/>
    </source>
</evidence>
<dbReference type="GO" id="GO:0047288">
    <property type="term" value="F:beta-D-galactosyl-(1-&gt;3)-N-acetyl-beta-D-galactosaminide alpha-2,3- sialyltransferase"/>
    <property type="evidence" value="ECO:0007669"/>
    <property type="project" value="TreeGrafter"/>
</dbReference>
<dbReference type="OrthoDB" id="10264956at2759"/>
<dbReference type="Pfam" id="PF00777">
    <property type="entry name" value="Glyco_transf_29"/>
    <property type="match status" value="1"/>
</dbReference>
<keyword evidence="10" id="KW-0325">Glycoprotein</keyword>
<evidence type="ECO:0000256" key="6">
    <source>
        <dbReference type="ARBA" id="ARBA00022968"/>
    </source>
</evidence>
<evidence type="ECO:0000256" key="8">
    <source>
        <dbReference type="ARBA" id="ARBA00023034"/>
    </source>
</evidence>
<dbReference type="GO" id="GO:0009247">
    <property type="term" value="P:glycolipid biosynthetic process"/>
    <property type="evidence" value="ECO:0007669"/>
    <property type="project" value="TreeGrafter"/>
</dbReference>
<evidence type="ECO:0000313" key="13">
    <source>
        <dbReference type="Proteomes" id="UP000018936"/>
    </source>
</evidence>
<feature type="chain" id="PRO_5004770550" evidence="11">
    <location>
        <begin position="22"/>
        <end position="71"/>
    </location>
</feature>
<accession>V8N504</accession>
<comment type="caution">
    <text evidence="12">The sequence shown here is derived from an EMBL/GenBank/DDBJ whole genome shotgun (WGS) entry which is preliminary data.</text>
</comment>
<dbReference type="InterPro" id="IPR051142">
    <property type="entry name" value="Glycosyltransferase_29"/>
</dbReference>